<dbReference type="EMBL" id="CP002156">
    <property type="protein sequence ID" value="ADM09682.1"/>
    <property type="molecule type" value="Genomic_DNA"/>
</dbReference>
<gene>
    <name evidence="3" type="ordered locus">PB2503_08134</name>
</gene>
<dbReference type="PROSITE" id="PS00636">
    <property type="entry name" value="DNAJ_1"/>
    <property type="match status" value="1"/>
</dbReference>
<dbReference type="PRINTS" id="PR00625">
    <property type="entry name" value="JDOMAIN"/>
</dbReference>
<dbReference type="PANTHER" id="PTHR43096:SF10">
    <property type="entry name" value="CHAPERONE PROTEIN DNAJ A6, CHLOROPLASTIC"/>
    <property type="match status" value="1"/>
</dbReference>
<keyword evidence="4" id="KW-1185">Reference proteome</keyword>
<dbReference type="Gene3D" id="2.60.260.20">
    <property type="entry name" value="Urease metallochaperone UreE, N-terminal domain"/>
    <property type="match status" value="2"/>
</dbReference>
<evidence type="ECO:0000313" key="3">
    <source>
        <dbReference type="EMBL" id="ADM09682.1"/>
    </source>
</evidence>
<evidence type="ECO:0000259" key="2">
    <source>
        <dbReference type="PROSITE" id="PS50076"/>
    </source>
</evidence>
<dbReference type="InterPro" id="IPR002939">
    <property type="entry name" value="DnaJ_C"/>
</dbReference>
<feature type="region of interest" description="Disordered" evidence="1">
    <location>
        <begin position="97"/>
        <end position="129"/>
    </location>
</feature>
<dbReference type="PANTHER" id="PTHR43096">
    <property type="entry name" value="DNAJ HOMOLOG 1, MITOCHONDRIAL-RELATED"/>
    <property type="match status" value="1"/>
</dbReference>
<dbReference type="GO" id="GO:0005737">
    <property type="term" value="C:cytoplasm"/>
    <property type="evidence" value="ECO:0007669"/>
    <property type="project" value="TreeGrafter"/>
</dbReference>
<proteinExistence type="predicted"/>
<dbReference type="AlphaFoldDB" id="E0THS5"/>
<dbReference type="SMART" id="SM00271">
    <property type="entry name" value="DnaJ"/>
    <property type="match status" value="1"/>
</dbReference>
<accession>E0THS5</accession>
<dbReference type="Gene3D" id="1.10.287.110">
    <property type="entry name" value="DnaJ domain"/>
    <property type="match status" value="1"/>
</dbReference>
<dbReference type="GO" id="GO:0042026">
    <property type="term" value="P:protein refolding"/>
    <property type="evidence" value="ECO:0007669"/>
    <property type="project" value="TreeGrafter"/>
</dbReference>
<dbReference type="Pfam" id="PF01556">
    <property type="entry name" value="DnaJ_C"/>
    <property type="match status" value="1"/>
</dbReference>
<dbReference type="eggNOG" id="COG0484">
    <property type="taxonomic scope" value="Bacteria"/>
</dbReference>
<protein>
    <submittedName>
        <fullName evidence="3">DnaJ family protein</fullName>
    </submittedName>
</protein>
<dbReference type="GO" id="GO:0051082">
    <property type="term" value="F:unfolded protein binding"/>
    <property type="evidence" value="ECO:0007669"/>
    <property type="project" value="InterPro"/>
</dbReference>
<dbReference type="Pfam" id="PF00226">
    <property type="entry name" value="DnaJ"/>
    <property type="match status" value="1"/>
</dbReference>
<dbReference type="HOGENOM" id="CLU_017633_0_0_5"/>
<reference evidence="4" key="1">
    <citation type="submission" date="2010-08" db="EMBL/GenBank/DDBJ databases">
        <title>Genome sequence of Parvularcula bermudensis HTCC2503.</title>
        <authorList>
            <person name="Kang D.-M."/>
            <person name="Oh H.-M."/>
            <person name="Cho J.-C."/>
        </authorList>
    </citation>
    <scope>NUCLEOTIDE SEQUENCE [LARGE SCALE GENOMIC DNA]</scope>
    <source>
        <strain evidence="4">ATCC BAA-594 / HTCC2503 / KCTC 12087</strain>
    </source>
</reference>
<dbReference type="CDD" id="cd10747">
    <property type="entry name" value="DnaJ_C"/>
    <property type="match status" value="1"/>
</dbReference>
<evidence type="ECO:0000313" key="4">
    <source>
        <dbReference type="Proteomes" id="UP000001302"/>
    </source>
</evidence>
<organism evidence="3 4">
    <name type="scientific">Parvularcula bermudensis (strain ATCC BAA-594 / HTCC2503 / KCTC 12087)</name>
    <dbReference type="NCBI Taxonomy" id="314260"/>
    <lineage>
        <taxon>Bacteria</taxon>
        <taxon>Pseudomonadati</taxon>
        <taxon>Pseudomonadota</taxon>
        <taxon>Alphaproteobacteria</taxon>
        <taxon>Parvularculales</taxon>
        <taxon>Parvularculaceae</taxon>
        <taxon>Parvularcula</taxon>
    </lineage>
</organism>
<dbReference type="PROSITE" id="PS50076">
    <property type="entry name" value="DNAJ_2"/>
    <property type="match status" value="1"/>
</dbReference>
<sequence length="334" mass="36111">MAEGKITARHPLWSALFLSQNPYTVLGVSRQATADDIRSAYRRLAKQFHPDKNQGNAAAEDRFKAVNAAFDILGDTEKRRRFDRGEIDADGNERVRVNPGAAYGARPRGQSGPFKGSGPSTRQPPPGGFDDISDIFSDIFGRSAQGRARQGSPSRGADIRYRLTVDFLEAARGTTKRVVLQGGQSLDVGIPEGLRDGQTLRLRGKGKPGANGGPAGDVLVEVSVRPHPVYSLKGDDVTMELPITLKEAVMGGKIELPTLRGTVMIRLPANTSSGVSFRLREKGMKNPKTGTIGDLYAKTSIVLPEEPNEALKSFVEAWKEGDDQPREDLFGAAD</sequence>
<dbReference type="SUPFAM" id="SSF49493">
    <property type="entry name" value="HSP40/DnaJ peptide-binding domain"/>
    <property type="match status" value="2"/>
</dbReference>
<dbReference type="InterPro" id="IPR018253">
    <property type="entry name" value="DnaJ_domain_CS"/>
</dbReference>
<dbReference type="FunFam" id="2.60.260.20:FF:000013">
    <property type="entry name" value="DnaJ subfamily B member 11"/>
    <property type="match status" value="1"/>
</dbReference>
<name>E0THS5_PARBH</name>
<dbReference type="KEGG" id="pbr:PB2503_08134"/>
<feature type="domain" description="J" evidence="2">
    <location>
        <begin position="21"/>
        <end position="86"/>
    </location>
</feature>
<dbReference type="STRING" id="314260.PB2503_08134"/>
<dbReference type="InterPro" id="IPR001623">
    <property type="entry name" value="DnaJ_domain"/>
</dbReference>
<dbReference type="InterPro" id="IPR008971">
    <property type="entry name" value="HSP40/DnaJ_pept-bd"/>
</dbReference>
<dbReference type="InterPro" id="IPR036869">
    <property type="entry name" value="J_dom_sf"/>
</dbReference>
<dbReference type="Proteomes" id="UP000001302">
    <property type="component" value="Chromosome"/>
</dbReference>
<dbReference type="SUPFAM" id="SSF46565">
    <property type="entry name" value="Chaperone J-domain"/>
    <property type="match status" value="1"/>
</dbReference>
<evidence type="ECO:0000256" key="1">
    <source>
        <dbReference type="SAM" id="MobiDB-lite"/>
    </source>
</evidence>
<dbReference type="CDD" id="cd06257">
    <property type="entry name" value="DnaJ"/>
    <property type="match status" value="1"/>
</dbReference>
<reference evidence="3 4" key="2">
    <citation type="journal article" date="2011" name="J. Bacteriol.">
        <title>Complete genome sequence of strain HTCC2503T of Parvularcula bermudensis, the type species of the order "Parvularculales" in the class Alphaproteobacteria.</title>
        <authorList>
            <person name="Oh H.M."/>
            <person name="Kang I."/>
            <person name="Vergin K.L."/>
            <person name="Kang D."/>
            <person name="Rhee K.H."/>
            <person name="Giovannoni S.J."/>
            <person name="Cho J.C."/>
        </authorList>
    </citation>
    <scope>NUCLEOTIDE SEQUENCE [LARGE SCALE GENOMIC DNA]</scope>
    <source>
        <strain evidence="4">ATCC BAA-594 / HTCC2503 / KCTC 12087</strain>
    </source>
</reference>